<name>F0BHU2_9XANT</name>
<reference evidence="1 2" key="1">
    <citation type="journal article" date="2011" name="BMC Genomics">
        <title>Comparative genomics reveals diversity among xanthomonads infecting tomato and pepper.</title>
        <authorList>
            <person name="Potnis N."/>
            <person name="Krasileva K."/>
            <person name="Chow V."/>
            <person name="Almeida N.F."/>
            <person name="Patil P.B."/>
            <person name="Ryan R.P."/>
            <person name="Sharlach M."/>
            <person name="Behlau F."/>
            <person name="Dow J.M."/>
            <person name="Momol M.T."/>
            <person name="White F.F."/>
            <person name="Preston J.F."/>
            <person name="Vinatzer B.A."/>
            <person name="Koebnik R."/>
            <person name="Setubal J.C."/>
            <person name="Norman D.J."/>
            <person name="Staskawicz B.J."/>
            <person name="Jones J.B."/>
        </authorList>
    </citation>
    <scope>NUCLEOTIDE SEQUENCE [LARGE SCALE GENOMIC DNA]</scope>
    <source>
        <strain evidence="1 2">ATCC 35937</strain>
    </source>
</reference>
<proteinExistence type="predicted"/>
<dbReference type="EMBL" id="AEQV01000163">
    <property type="protein sequence ID" value="EGD07976.1"/>
    <property type="molecule type" value="Genomic_DNA"/>
</dbReference>
<sequence>MQVSMPSLLAFISMLTIAKPSYLVRLMKTLGFKFASRNGTLLTEAADYLGLIL</sequence>
<organism evidence="1 2">
    <name type="scientific">Xanthomonas vesicatoria ATCC 35937</name>
    <dbReference type="NCBI Taxonomy" id="925775"/>
    <lineage>
        <taxon>Bacteria</taxon>
        <taxon>Pseudomonadati</taxon>
        <taxon>Pseudomonadota</taxon>
        <taxon>Gammaproteobacteria</taxon>
        <taxon>Lysobacterales</taxon>
        <taxon>Lysobacteraceae</taxon>
        <taxon>Xanthomonas</taxon>
    </lineage>
</organism>
<accession>F0BHU2</accession>
<protein>
    <submittedName>
        <fullName evidence="1">Uncharacterized protein</fullName>
    </submittedName>
</protein>
<dbReference type="AlphaFoldDB" id="F0BHU2"/>
<evidence type="ECO:0000313" key="2">
    <source>
        <dbReference type="Proteomes" id="UP000003299"/>
    </source>
</evidence>
<comment type="caution">
    <text evidence="1">The sequence shown here is derived from an EMBL/GenBank/DDBJ whole genome shotgun (WGS) entry which is preliminary data.</text>
</comment>
<dbReference type="Proteomes" id="UP000003299">
    <property type="component" value="Unassembled WGS sequence"/>
</dbReference>
<evidence type="ECO:0000313" key="1">
    <source>
        <dbReference type="EMBL" id="EGD07976.1"/>
    </source>
</evidence>
<gene>
    <name evidence="1" type="ORF">XVE_3841</name>
</gene>